<reference evidence="1 2" key="1">
    <citation type="submission" date="2016-12" db="EMBL/GenBank/DDBJ databases">
        <title>The genomes of Aspergillus section Nigri reveals drivers in fungal speciation.</title>
        <authorList>
            <consortium name="DOE Joint Genome Institute"/>
            <person name="Vesth T.C."/>
            <person name="Nybo J."/>
            <person name="Theobald S."/>
            <person name="Brandl J."/>
            <person name="Frisvad J.C."/>
            <person name="Nielsen K.F."/>
            <person name="Lyhne E.K."/>
            <person name="Kogle M.E."/>
            <person name="Kuo A."/>
            <person name="Riley R."/>
            <person name="Clum A."/>
            <person name="Nolan M."/>
            <person name="Lipzen A."/>
            <person name="Salamov A."/>
            <person name="Henrissat B."/>
            <person name="Wiebenga A."/>
            <person name="De Vries R.P."/>
            <person name="Grigoriev I.V."/>
            <person name="Mortensen U.H."/>
            <person name="Andersen M.R."/>
            <person name="Baker S.E."/>
        </authorList>
    </citation>
    <scope>NUCLEOTIDE SEQUENCE [LARGE SCALE GENOMIC DNA]</scope>
    <source>
        <strain evidence="1 2">CBS 121591</strain>
    </source>
</reference>
<evidence type="ECO:0000313" key="2">
    <source>
        <dbReference type="Proteomes" id="UP000248340"/>
    </source>
</evidence>
<organism evidence="1 2">
    <name type="scientific">Aspergillus uvarum CBS 121591</name>
    <dbReference type="NCBI Taxonomy" id="1448315"/>
    <lineage>
        <taxon>Eukaryota</taxon>
        <taxon>Fungi</taxon>
        <taxon>Dikarya</taxon>
        <taxon>Ascomycota</taxon>
        <taxon>Pezizomycotina</taxon>
        <taxon>Eurotiomycetes</taxon>
        <taxon>Eurotiomycetidae</taxon>
        <taxon>Eurotiales</taxon>
        <taxon>Aspergillaceae</taxon>
        <taxon>Aspergillus</taxon>
        <taxon>Aspergillus subgen. Circumdati</taxon>
    </lineage>
</organism>
<sequence length="176" mass="19297">MSFQAGGRGCFNCESTQFLNPTKILFVGAILAAAAVLLASTESSSPEAQARKYLIPWLPSHICTHSLKIFPVAQVSSLVPSPIGIEYKLLSFLPGTLEGRIWSQHFAQHLKRVKISFYYAHLDTIDTNSFSPLQSRRRCLASGKHRLLPGQVGGEHHIPSPSACSVALSLKESDYF</sequence>
<dbReference type="RefSeq" id="XP_025487353.1">
    <property type="nucleotide sequence ID" value="XM_025636322.1"/>
</dbReference>
<protein>
    <submittedName>
        <fullName evidence="1">Uncharacterized protein</fullName>
    </submittedName>
</protein>
<proteinExistence type="predicted"/>
<dbReference type="VEuPathDB" id="FungiDB:BO82DRAFT_358548"/>
<name>A0A319CF38_9EURO</name>
<dbReference type="AlphaFoldDB" id="A0A319CF38"/>
<evidence type="ECO:0000313" key="1">
    <source>
        <dbReference type="EMBL" id="PYH77153.1"/>
    </source>
</evidence>
<dbReference type="Proteomes" id="UP000248340">
    <property type="component" value="Unassembled WGS sequence"/>
</dbReference>
<dbReference type="GeneID" id="37139063"/>
<gene>
    <name evidence="1" type="ORF">BO82DRAFT_358548</name>
</gene>
<keyword evidence="2" id="KW-1185">Reference proteome</keyword>
<dbReference type="EMBL" id="KZ821745">
    <property type="protein sequence ID" value="PYH77153.1"/>
    <property type="molecule type" value="Genomic_DNA"/>
</dbReference>
<accession>A0A319CF38</accession>